<dbReference type="Gene3D" id="3.30.70.1430">
    <property type="entry name" value="Multidrug efflux transporter AcrB pore domain"/>
    <property type="match status" value="2"/>
</dbReference>
<feature type="transmembrane region" description="Helical" evidence="8">
    <location>
        <begin position="462"/>
        <end position="484"/>
    </location>
</feature>
<feature type="transmembrane region" description="Helical" evidence="8">
    <location>
        <begin position="903"/>
        <end position="928"/>
    </location>
</feature>
<dbReference type="SUPFAM" id="SSF82866">
    <property type="entry name" value="Multidrug efflux transporter AcrB transmembrane domain"/>
    <property type="match status" value="2"/>
</dbReference>
<evidence type="ECO:0000256" key="5">
    <source>
        <dbReference type="ARBA" id="ARBA00022692"/>
    </source>
</evidence>
<feature type="transmembrane region" description="Helical" evidence="8">
    <location>
        <begin position="389"/>
        <end position="409"/>
    </location>
</feature>
<protein>
    <submittedName>
        <fullName evidence="9">Efflux RND transporter permease subunit</fullName>
    </submittedName>
</protein>
<dbReference type="PRINTS" id="PR00702">
    <property type="entry name" value="ACRIFLAVINRP"/>
</dbReference>
<reference evidence="9" key="1">
    <citation type="submission" date="2020-10" db="EMBL/GenBank/DDBJ databases">
        <title>Genome sequence of the unusual species of purple photosynthetic bacteria, Phaeovibrio sulfidiphilus DSM 23193, type strain.</title>
        <authorList>
            <person name="Kyndt J.A."/>
            <person name="Meyer T.E."/>
        </authorList>
    </citation>
    <scope>NUCLEOTIDE SEQUENCE</scope>
    <source>
        <strain evidence="9">DSM 23193</strain>
    </source>
</reference>
<feature type="transmembrane region" description="Helical" evidence="8">
    <location>
        <begin position="333"/>
        <end position="351"/>
    </location>
</feature>
<dbReference type="GO" id="GO:0042910">
    <property type="term" value="F:xenobiotic transmembrane transporter activity"/>
    <property type="evidence" value="ECO:0007669"/>
    <property type="project" value="TreeGrafter"/>
</dbReference>
<dbReference type="InterPro" id="IPR027463">
    <property type="entry name" value="AcrB_DN_DC_subdom"/>
</dbReference>
<name>A0A8J6YVQ9_9PROT</name>
<dbReference type="AlphaFoldDB" id="A0A8J6YVQ9"/>
<dbReference type="Proteomes" id="UP000631034">
    <property type="component" value="Unassembled WGS sequence"/>
</dbReference>
<dbReference type="InterPro" id="IPR001036">
    <property type="entry name" value="Acrflvin-R"/>
</dbReference>
<accession>A0A8J6YVQ9</accession>
<dbReference type="Pfam" id="PF00873">
    <property type="entry name" value="ACR_tran"/>
    <property type="match status" value="1"/>
</dbReference>
<gene>
    <name evidence="9" type="ORF">IHV25_02965</name>
</gene>
<proteinExistence type="predicted"/>
<dbReference type="GO" id="GO:0005886">
    <property type="term" value="C:plasma membrane"/>
    <property type="evidence" value="ECO:0007669"/>
    <property type="project" value="UniProtKB-SubCell"/>
</dbReference>
<feature type="transmembrane region" description="Helical" evidence="8">
    <location>
        <begin position="430"/>
        <end position="450"/>
    </location>
</feature>
<keyword evidence="5 8" id="KW-0812">Transmembrane</keyword>
<keyword evidence="10" id="KW-1185">Reference proteome</keyword>
<feature type="transmembrane region" description="Helical" evidence="8">
    <location>
        <begin position="877"/>
        <end position="897"/>
    </location>
</feature>
<keyword evidence="3" id="KW-1003">Cell membrane</keyword>
<feature type="transmembrane region" description="Helical" evidence="8">
    <location>
        <begin position="851"/>
        <end position="870"/>
    </location>
</feature>
<dbReference type="FunFam" id="1.20.1640.10:FF:000001">
    <property type="entry name" value="Efflux pump membrane transporter"/>
    <property type="match status" value="1"/>
</dbReference>
<dbReference type="Gene3D" id="3.30.2090.10">
    <property type="entry name" value="Multidrug efflux transporter AcrB TolC docking domain, DN and DC subdomains"/>
    <property type="match status" value="2"/>
</dbReference>
<feature type="transmembrane region" description="Helical" evidence="8">
    <location>
        <begin position="949"/>
        <end position="968"/>
    </location>
</feature>
<evidence type="ECO:0000256" key="4">
    <source>
        <dbReference type="ARBA" id="ARBA00022519"/>
    </source>
</evidence>
<sequence length="1041" mass="112415">MGFSSFFIRRPVFAAVLCLLLVILGIASAFRLPIRELPDVDSAVVTVSTFYTGAAPNVVDTDITEIVESAVAGVSGVKTITSRSRRGRAYTSVEFDPGINIDEAVNDVRDAVARIRNDLPEDVEEPRIAKSDTDSDPVMRLVLRSSVLTPMQLTDYAERYLIDRLTTVDGVAQVDIYGERRQAIRIWLDRRALAARNITIPDVEAALLRNNMELPAGDVESESRLLQVRTDTLLKSPDEFGRIVLKVVDGYPVRLRDVAQVVLGPENDDMTLRSEGIDAIGIGIIRQSQSNTVAISRGVRAEVEALQSSLPAGTSLQVSFDEATFINRSIHEVAITLVIAVVMVILVNLVFLGSLRATLIPSVTIPVALIGSFIGILALGFSINTLTLLALILAIGIVVDDAIVVLENIQRRINLGEAPLAAAALGTRQVMFAVIATTLALVSVFIPISFMGGTVGKLFTEFGFVMASSIAISSVVALVLCPPLSARFLSSRKSESPLSGRVERGFEVIMNGYRRALDGALRAPVPVLGAALVFGASAIWLYPALPGELTPPEDRGMLFVQVTAPQGMNVAYTDRQMREVEAIVQPLLDSGEAARTMAAAGAWNRPNRGFVVVPLVDWSERGRTSMEMATALRGPLDALPGVRAMALTPAGLGLRGSRTPLQVVIGGPDFDVIEGWANALLKKAEENRDLINPELDYESTQPEILVEIDRERAADLGVGIREISQALQTMMASRKVTRFLDRGREYEVILQAQDEDRLTPQDMSNVFVRTTSGLLVPLDSLIRLKETSTAPDLNRYNRMRSITLSAGLAQGYDIGSAITFIRTAAAETLPAEATVSFTGQSREYLETSGEVVFTFVLALVVVYLVLAAQFESFLHPLVILMSVPLAVTGSLLTLWLTGNSINVYSQIGIILLIGLMAKNGILIVEFANQLRDAGQSVRDAILNAATLRLRPIVMTVLCSVLGAVPLVLSSGAGSESREAVGAVIIGGQSIAALMTLFVTPVLYYVLAPWTRPAGTIGRELGRLLREERKKAREAGLSLEER</sequence>
<evidence type="ECO:0000256" key="8">
    <source>
        <dbReference type="SAM" id="Phobius"/>
    </source>
</evidence>
<evidence type="ECO:0000256" key="3">
    <source>
        <dbReference type="ARBA" id="ARBA00022475"/>
    </source>
</evidence>
<keyword evidence="2" id="KW-0813">Transport</keyword>
<evidence type="ECO:0000256" key="7">
    <source>
        <dbReference type="ARBA" id="ARBA00023136"/>
    </source>
</evidence>
<evidence type="ECO:0000313" key="9">
    <source>
        <dbReference type="EMBL" id="MBE1236612.1"/>
    </source>
</evidence>
<feature type="transmembrane region" description="Helical" evidence="8">
    <location>
        <begin position="980"/>
        <end position="1006"/>
    </location>
</feature>
<feature type="transmembrane region" description="Helical" evidence="8">
    <location>
        <begin position="520"/>
        <end position="542"/>
    </location>
</feature>
<feature type="transmembrane region" description="Helical" evidence="8">
    <location>
        <begin position="363"/>
        <end position="383"/>
    </location>
</feature>
<comment type="caution">
    <text evidence="9">The sequence shown here is derived from an EMBL/GenBank/DDBJ whole genome shotgun (WGS) entry which is preliminary data.</text>
</comment>
<evidence type="ECO:0000313" key="10">
    <source>
        <dbReference type="Proteomes" id="UP000631034"/>
    </source>
</evidence>
<keyword evidence="6 8" id="KW-1133">Transmembrane helix</keyword>
<dbReference type="Gene3D" id="3.30.70.1320">
    <property type="entry name" value="Multidrug efflux transporter AcrB pore domain like"/>
    <property type="match status" value="1"/>
</dbReference>
<keyword evidence="4" id="KW-0997">Cell inner membrane</keyword>
<evidence type="ECO:0000256" key="1">
    <source>
        <dbReference type="ARBA" id="ARBA00004429"/>
    </source>
</evidence>
<dbReference type="SUPFAM" id="SSF82693">
    <property type="entry name" value="Multidrug efflux transporter AcrB pore domain, PN1, PN2, PC1 and PC2 subdomains"/>
    <property type="match status" value="3"/>
</dbReference>
<dbReference type="PANTHER" id="PTHR32063">
    <property type="match status" value="1"/>
</dbReference>
<keyword evidence="7 8" id="KW-0472">Membrane</keyword>
<dbReference type="EMBL" id="JACZHT010000001">
    <property type="protein sequence ID" value="MBE1236612.1"/>
    <property type="molecule type" value="Genomic_DNA"/>
</dbReference>
<evidence type="ECO:0000256" key="2">
    <source>
        <dbReference type="ARBA" id="ARBA00022448"/>
    </source>
</evidence>
<dbReference type="Gene3D" id="3.30.70.1440">
    <property type="entry name" value="Multidrug efflux transporter AcrB pore domain"/>
    <property type="match status" value="1"/>
</dbReference>
<dbReference type="RefSeq" id="WP_192533491.1">
    <property type="nucleotide sequence ID" value="NZ_JACZHT010000001.1"/>
</dbReference>
<dbReference type="PANTHER" id="PTHR32063:SF14">
    <property type="entry name" value="BLL4319 PROTEIN"/>
    <property type="match status" value="1"/>
</dbReference>
<dbReference type="SUPFAM" id="SSF82714">
    <property type="entry name" value="Multidrug efflux transporter AcrB TolC docking domain, DN and DC subdomains"/>
    <property type="match status" value="2"/>
</dbReference>
<evidence type="ECO:0000256" key="6">
    <source>
        <dbReference type="ARBA" id="ARBA00022989"/>
    </source>
</evidence>
<dbReference type="Gene3D" id="1.20.1640.10">
    <property type="entry name" value="Multidrug efflux transporter AcrB transmembrane domain"/>
    <property type="match status" value="2"/>
</dbReference>
<organism evidence="9 10">
    <name type="scientific">Phaeovibrio sulfidiphilus</name>
    <dbReference type="NCBI Taxonomy" id="1220600"/>
    <lineage>
        <taxon>Bacteria</taxon>
        <taxon>Pseudomonadati</taxon>
        <taxon>Pseudomonadota</taxon>
        <taxon>Alphaproteobacteria</taxon>
        <taxon>Rhodospirillales</taxon>
        <taxon>Rhodospirillaceae</taxon>
        <taxon>Phaeovibrio</taxon>
    </lineage>
</organism>
<comment type="subcellular location">
    <subcellularLocation>
        <location evidence="1">Cell inner membrane</location>
        <topology evidence="1">Multi-pass membrane protein</topology>
    </subcellularLocation>
</comment>